<dbReference type="InterPro" id="IPR050360">
    <property type="entry name" value="MFS_Sugar_Transporters"/>
</dbReference>
<feature type="transmembrane region" description="Helical" evidence="5">
    <location>
        <begin position="68"/>
        <end position="87"/>
    </location>
</feature>
<keyword evidence="2 5" id="KW-0812">Transmembrane</keyword>
<keyword evidence="3 5" id="KW-1133">Transmembrane helix</keyword>
<dbReference type="KEGG" id="ani:ANIA_10669"/>
<dbReference type="InterPro" id="IPR036259">
    <property type="entry name" value="MFS_trans_sf"/>
</dbReference>
<dbReference type="RefSeq" id="XP_050468289.1">
    <property type="nucleotide sequence ID" value="XM_050612357.1"/>
</dbReference>
<dbReference type="eggNOG" id="KOG0254">
    <property type="taxonomic scope" value="Eukaryota"/>
</dbReference>
<comment type="subcellular location">
    <subcellularLocation>
        <location evidence="1">Membrane</location>
        <topology evidence="1">Multi-pass membrane protein</topology>
    </subcellularLocation>
</comment>
<dbReference type="GO" id="GO:0022857">
    <property type="term" value="F:transmembrane transporter activity"/>
    <property type="evidence" value="ECO:0007669"/>
    <property type="project" value="InterPro"/>
</dbReference>
<dbReference type="InterPro" id="IPR005828">
    <property type="entry name" value="MFS_sugar_transport-like"/>
</dbReference>
<dbReference type="HOGENOM" id="CLU_1610740_0_0_1"/>
<evidence type="ECO:0000256" key="3">
    <source>
        <dbReference type="ARBA" id="ARBA00022989"/>
    </source>
</evidence>
<keyword evidence="7" id="KW-1185">Reference proteome</keyword>
<dbReference type="AlphaFoldDB" id="C8VGX9"/>
<dbReference type="InParanoid" id="C8VGX9"/>
<evidence type="ECO:0000256" key="1">
    <source>
        <dbReference type="ARBA" id="ARBA00004141"/>
    </source>
</evidence>
<feature type="transmembrane region" description="Helical" evidence="5">
    <location>
        <begin position="31"/>
        <end position="53"/>
    </location>
</feature>
<evidence type="ECO:0008006" key="8">
    <source>
        <dbReference type="Google" id="ProtNLM"/>
    </source>
</evidence>
<dbReference type="GeneID" id="2871593"/>
<gene>
    <name evidence="6" type="ORF">ANIA_10669</name>
</gene>
<evidence type="ECO:0000256" key="4">
    <source>
        <dbReference type="ARBA" id="ARBA00023136"/>
    </source>
</evidence>
<dbReference type="OrthoDB" id="5296287at2759"/>
<dbReference type="GO" id="GO:0016020">
    <property type="term" value="C:membrane"/>
    <property type="evidence" value="ECO:0007669"/>
    <property type="project" value="UniProtKB-SubCell"/>
</dbReference>
<keyword evidence="4 5" id="KW-0472">Membrane</keyword>
<dbReference type="VEuPathDB" id="FungiDB:AN10669"/>
<dbReference type="Pfam" id="PF00083">
    <property type="entry name" value="Sugar_tr"/>
    <property type="match status" value="1"/>
</dbReference>
<feature type="transmembrane region" description="Helical" evidence="5">
    <location>
        <begin position="126"/>
        <end position="145"/>
    </location>
</feature>
<protein>
    <recommendedName>
        <fullName evidence="8">Major facilitator superfamily (MFS) profile domain-containing protein</fullName>
    </recommendedName>
</protein>
<reference evidence="7" key="1">
    <citation type="journal article" date="2005" name="Nature">
        <title>Sequencing of Aspergillus nidulans and comparative analysis with A. fumigatus and A. oryzae.</title>
        <authorList>
            <person name="Galagan J.E."/>
            <person name="Calvo S.E."/>
            <person name="Cuomo C."/>
            <person name="Ma L.J."/>
            <person name="Wortman J.R."/>
            <person name="Batzoglou S."/>
            <person name="Lee S.I."/>
            <person name="Basturkmen M."/>
            <person name="Spevak C.C."/>
            <person name="Clutterbuck J."/>
            <person name="Kapitonov V."/>
            <person name="Jurka J."/>
            <person name="Scazzocchio C."/>
            <person name="Farman M."/>
            <person name="Butler J."/>
            <person name="Purcell S."/>
            <person name="Harris S."/>
            <person name="Braus G.H."/>
            <person name="Draht O."/>
            <person name="Busch S."/>
            <person name="D'Enfert C."/>
            <person name="Bouchier C."/>
            <person name="Goldman G.H."/>
            <person name="Bell-Pedersen D."/>
            <person name="Griffiths-Jones S."/>
            <person name="Doonan J.H."/>
            <person name="Yu J."/>
            <person name="Vienken K."/>
            <person name="Pain A."/>
            <person name="Freitag M."/>
            <person name="Selker E.U."/>
            <person name="Archer D.B."/>
            <person name="Penalva M.A."/>
            <person name="Oakley B.R."/>
            <person name="Momany M."/>
            <person name="Tanaka T."/>
            <person name="Kumagai T."/>
            <person name="Asai K."/>
            <person name="Machida M."/>
            <person name="Nierman W.C."/>
            <person name="Denning D.W."/>
            <person name="Caddick M."/>
            <person name="Hynes M."/>
            <person name="Paoletti M."/>
            <person name="Fischer R."/>
            <person name="Miller B."/>
            <person name="Dyer P."/>
            <person name="Sachs M.S."/>
            <person name="Osmani S.A."/>
            <person name="Birren B.W."/>
        </authorList>
    </citation>
    <scope>NUCLEOTIDE SEQUENCE [LARGE SCALE GENOMIC DNA]</scope>
    <source>
        <strain evidence="7">FGSC A4 / ATCC 38163 / CBS 112.46 / NRRL 194 / M139</strain>
    </source>
</reference>
<reference evidence="7" key="2">
    <citation type="journal article" date="2009" name="Fungal Genet. Biol.">
        <title>The 2008 update of the Aspergillus nidulans genome annotation: a community effort.</title>
        <authorList>
            <person name="Wortman J.R."/>
            <person name="Gilsenan J.M."/>
            <person name="Joardar V."/>
            <person name="Deegan J."/>
            <person name="Clutterbuck J."/>
            <person name="Andersen M.R."/>
            <person name="Archer D."/>
            <person name="Bencina M."/>
            <person name="Braus G."/>
            <person name="Coutinho P."/>
            <person name="von Dohren H."/>
            <person name="Doonan J."/>
            <person name="Driessen A.J."/>
            <person name="Durek P."/>
            <person name="Espeso E."/>
            <person name="Fekete E."/>
            <person name="Flipphi M."/>
            <person name="Estrada C.G."/>
            <person name="Geysens S."/>
            <person name="Goldman G."/>
            <person name="de Groot P.W."/>
            <person name="Hansen K."/>
            <person name="Harris S.D."/>
            <person name="Heinekamp T."/>
            <person name="Helmstaedt K."/>
            <person name="Henrissat B."/>
            <person name="Hofmann G."/>
            <person name="Homan T."/>
            <person name="Horio T."/>
            <person name="Horiuchi H."/>
            <person name="James S."/>
            <person name="Jones M."/>
            <person name="Karaffa L."/>
            <person name="Karanyi Z."/>
            <person name="Kato M."/>
            <person name="Keller N."/>
            <person name="Kelly D.E."/>
            <person name="Kiel J.A."/>
            <person name="Kim J.M."/>
            <person name="van der Klei I.J."/>
            <person name="Klis F.M."/>
            <person name="Kovalchuk A."/>
            <person name="Krasevec N."/>
            <person name="Kubicek C.P."/>
            <person name="Liu B."/>
            <person name="Maccabe A."/>
            <person name="Meyer V."/>
            <person name="Mirabito P."/>
            <person name="Miskei M."/>
            <person name="Mos M."/>
            <person name="Mullins J."/>
            <person name="Nelson D.R."/>
            <person name="Nielsen J."/>
            <person name="Oakley B.R."/>
            <person name="Osmani S.A."/>
            <person name="Pakula T."/>
            <person name="Paszewski A."/>
            <person name="Paulsen I."/>
            <person name="Pilsyk S."/>
            <person name="Pocsi I."/>
            <person name="Punt P.J."/>
            <person name="Ram A.F."/>
            <person name="Ren Q."/>
            <person name="Robellet X."/>
            <person name="Robson G."/>
            <person name="Seiboth B."/>
            <person name="van Solingen P."/>
            <person name="Specht T."/>
            <person name="Sun J."/>
            <person name="Taheri-Talesh N."/>
            <person name="Takeshita N."/>
            <person name="Ussery D."/>
            <person name="vanKuyk P.A."/>
            <person name="Visser H."/>
            <person name="van de Vondervoort P.J."/>
            <person name="de Vries R.P."/>
            <person name="Walton J."/>
            <person name="Xiang X."/>
            <person name="Xiong Y."/>
            <person name="Zeng A.P."/>
            <person name="Brandt B.W."/>
            <person name="Cornell M.J."/>
            <person name="van den Hondel C.A."/>
            <person name="Visser J."/>
            <person name="Oliver S.G."/>
            <person name="Turner G."/>
        </authorList>
    </citation>
    <scope>GENOME REANNOTATION</scope>
    <source>
        <strain evidence="7">FGSC A4 / ATCC 38163 / CBS 112.46 / NRRL 194 / M139</strain>
    </source>
</reference>
<accession>C8VGX9</accession>
<dbReference type="PANTHER" id="PTHR48022">
    <property type="entry name" value="PLASTIDIC GLUCOSE TRANSPORTER 4"/>
    <property type="match status" value="1"/>
</dbReference>
<evidence type="ECO:0000313" key="6">
    <source>
        <dbReference type="EMBL" id="CBF82142.1"/>
    </source>
</evidence>
<dbReference type="PANTHER" id="PTHR48022:SF23">
    <property type="entry name" value="MAJOR FACILITATOR SUPERFAMILY (MFS) PROFILE DOMAIN-CONTAINING PROTEIN"/>
    <property type="match status" value="1"/>
</dbReference>
<name>C8VGX9_EMENI</name>
<evidence type="ECO:0000256" key="5">
    <source>
        <dbReference type="SAM" id="Phobius"/>
    </source>
</evidence>
<evidence type="ECO:0000313" key="7">
    <source>
        <dbReference type="Proteomes" id="UP000000560"/>
    </source>
</evidence>
<feature type="transmembrane region" description="Helical" evidence="5">
    <location>
        <begin position="99"/>
        <end position="120"/>
    </location>
</feature>
<organism evidence="6 7">
    <name type="scientific">Emericella nidulans (strain FGSC A4 / ATCC 38163 / CBS 112.46 / NRRL 194 / M139)</name>
    <name type="common">Aspergillus nidulans</name>
    <dbReference type="NCBI Taxonomy" id="227321"/>
    <lineage>
        <taxon>Eukaryota</taxon>
        <taxon>Fungi</taxon>
        <taxon>Dikarya</taxon>
        <taxon>Ascomycota</taxon>
        <taxon>Pezizomycotina</taxon>
        <taxon>Eurotiomycetes</taxon>
        <taxon>Eurotiomycetidae</taxon>
        <taxon>Eurotiales</taxon>
        <taxon>Aspergillaceae</taxon>
        <taxon>Aspergillus</taxon>
        <taxon>Aspergillus subgen. Nidulantes</taxon>
    </lineage>
</organism>
<evidence type="ECO:0000256" key="2">
    <source>
        <dbReference type="ARBA" id="ARBA00022692"/>
    </source>
</evidence>
<dbReference type="Proteomes" id="UP000000560">
    <property type="component" value="Chromosome V"/>
</dbReference>
<dbReference type="EMBL" id="BN001305">
    <property type="protein sequence ID" value="CBF82142.1"/>
    <property type="molecule type" value="Genomic_DNA"/>
</dbReference>
<dbReference type="Gene3D" id="1.20.1250.20">
    <property type="entry name" value="MFS general substrate transporter like domains"/>
    <property type="match status" value="1"/>
</dbReference>
<proteinExistence type="predicted"/>
<dbReference type="SUPFAM" id="SSF103473">
    <property type="entry name" value="MFS general substrate transporter"/>
    <property type="match status" value="1"/>
</dbReference>
<sequence length="165" mass="17690">MAEVGAENKRRLDALRSLVKECSQDSAARHLLVFVVLIQMFFIMSGGNSITYYTPTILKPIGLADDQALLFTTVYGLMKVVSVFLYAFSLTERFGSRPLLLIGSTINVLCLLYLSVFLGVASISGAASPSPAAWVTIVAICIFAIGKVPDHSGREGDDGDLVKAA</sequence>